<dbReference type="EMBL" id="NKHZ01000088">
    <property type="protein sequence ID" value="PNS14102.1"/>
    <property type="molecule type" value="Genomic_DNA"/>
</dbReference>
<comment type="caution">
    <text evidence="2">The sequence shown here is derived from an EMBL/GenBank/DDBJ whole genome shotgun (WGS) entry which is preliminary data.</text>
</comment>
<gene>
    <name evidence="2" type="ORF">CAC42_6615</name>
</gene>
<organism evidence="2 3">
    <name type="scientific">Sphaceloma murrayae</name>
    <dbReference type="NCBI Taxonomy" id="2082308"/>
    <lineage>
        <taxon>Eukaryota</taxon>
        <taxon>Fungi</taxon>
        <taxon>Dikarya</taxon>
        <taxon>Ascomycota</taxon>
        <taxon>Pezizomycotina</taxon>
        <taxon>Dothideomycetes</taxon>
        <taxon>Dothideomycetidae</taxon>
        <taxon>Myriangiales</taxon>
        <taxon>Elsinoaceae</taxon>
        <taxon>Sphaceloma</taxon>
    </lineage>
</organism>
<evidence type="ECO:0000313" key="2">
    <source>
        <dbReference type="EMBL" id="PNS14102.1"/>
    </source>
</evidence>
<reference evidence="2 3" key="1">
    <citation type="submission" date="2017-06" db="EMBL/GenBank/DDBJ databases">
        <title>Draft genome sequence of a variant of Elsinoe murrayae.</title>
        <authorList>
            <person name="Cheng Q."/>
        </authorList>
    </citation>
    <scope>NUCLEOTIDE SEQUENCE [LARGE SCALE GENOMIC DNA]</scope>
    <source>
        <strain evidence="2 3">CQ-2017a</strain>
    </source>
</reference>
<evidence type="ECO:0000256" key="1">
    <source>
        <dbReference type="SAM" id="SignalP"/>
    </source>
</evidence>
<feature type="chain" id="PRO_5014350381" evidence="1">
    <location>
        <begin position="28"/>
        <end position="500"/>
    </location>
</feature>
<protein>
    <submittedName>
        <fullName evidence="2">Uncharacterized protein</fullName>
    </submittedName>
</protein>
<dbReference type="Proteomes" id="UP000243797">
    <property type="component" value="Unassembled WGS sequence"/>
</dbReference>
<evidence type="ECO:0000313" key="3">
    <source>
        <dbReference type="Proteomes" id="UP000243797"/>
    </source>
</evidence>
<keyword evidence="3" id="KW-1185">Reference proteome</keyword>
<accession>A0A2K1QGT5</accession>
<dbReference type="InterPro" id="IPR029033">
    <property type="entry name" value="His_PPase_superfam"/>
</dbReference>
<dbReference type="Gene3D" id="3.40.50.1240">
    <property type="entry name" value="Phosphoglycerate mutase-like"/>
    <property type="match status" value="1"/>
</dbReference>
<sequence>MSRYATSPKALLLAGMVSLGLTQSTNGTDDISWSAPPPRELDDLSSIMDKTGVYGFIFNSSTIPESAPYATYNWCNMPHVRAQEYPRFNSSYTLEYVEVIHRHHKRTPYAANTFPVETYGWDCSDQGLFYYGAQLPVSSSNTSASTYWSVYNSTSNPLRPSGFPGNCQFPQITTAGLADSYQHGLDLASVYIDLLSFLPTTYDPALTTFRVTSNVITSQVASALLPGLYPTLSSAQVPLLIQPSSIDSLEPSYPCPVSTSLSRNLTTSPRWTTHLALSAGLFSSLDAISAIPPDSTAWHTSWDHYYDNLSARQCHGLSLPCSSSSSSSSCITQQEANTVYRLGQWEYSHLYRAAGRETLLSSSASFGIWLAELADHLRRKAGLRVETEDPDGQRPDGPKVRYRHNVAHDGSVSRLLSVLQVERMVWPGMGAEVVFELFSREGREGRGEREWFVRVLWGGQVLRSSRFGSMDMVELERFLGYIDGLVGKGAGRIRDLCGMQ</sequence>
<dbReference type="SUPFAM" id="SSF53254">
    <property type="entry name" value="Phosphoglycerate mutase-like"/>
    <property type="match status" value="1"/>
</dbReference>
<dbReference type="GO" id="GO:0016791">
    <property type="term" value="F:phosphatase activity"/>
    <property type="evidence" value="ECO:0007669"/>
    <property type="project" value="TreeGrafter"/>
</dbReference>
<feature type="signal peptide" evidence="1">
    <location>
        <begin position="1"/>
        <end position="27"/>
    </location>
</feature>
<dbReference type="InParanoid" id="A0A2K1QGT5"/>
<dbReference type="PANTHER" id="PTHR11567">
    <property type="entry name" value="ACID PHOSPHATASE-RELATED"/>
    <property type="match status" value="1"/>
</dbReference>
<dbReference type="STRING" id="2082308.A0A2K1QGT5"/>
<keyword evidence="1" id="KW-0732">Signal</keyword>
<dbReference type="AlphaFoldDB" id="A0A2K1QGT5"/>
<proteinExistence type="predicted"/>
<name>A0A2K1QGT5_9PEZI</name>
<dbReference type="PANTHER" id="PTHR11567:SF195">
    <property type="entry name" value="ACID PHOSPHATASE, PUTATIVE (AFU_ORTHOLOGUE AFUA_3G14570)-RELATED"/>
    <property type="match status" value="1"/>
</dbReference>
<dbReference type="InterPro" id="IPR050645">
    <property type="entry name" value="Histidine_acid_phosphatase"/>
</dbReference>
<dbReference type="OrthoDB" id="10262962at2759"/>